<dbReference type="EMBL" id="LUTY01000043">
    <property type="protein sequence ID" value="OAD24026.1"/>
    <property type="molecule type" value="Genomic_DNA"/>
</dbReference>
<evidence type="ECO:0000313" key="3">
    <source>
        <dbReference type="Proteomes" id="UP000076962"/>
    </source>
</evidence>
<dbReference type="Gene3D" id="3.30.200.20">
    <property type="entry name" value="Phosphorylase Kinase, domain 1"/>
    <property type="match status" value="1"/>
</dbReference>
<keyword evidence="2" id="KW-0723">Serine/threonine-protein kinase</keyword>
<gene>
    <name evidence="2" type="ORF">THIOM_000125</name>
</gene>
<organism evidence="2 3">
    <name type="scientific">Candidatus Thiomargarita nelsonii</name>
    <dbReference type="NCBI Taxonomy" id="1003181"/>
    <lineage>
        <taxon>Bacteria</taxon>
        <taxon>Pseudomonadati</taxon>
        <taxon>Pseudomonadota</taxon>
        <taxon>Gammaproteobacteria</taxon>
        <taxon>Thiotrichales</taxon>
        <taxon>Thiotrichaceae</taxon>
        <taxon>Thiomargarita</taxon>
    </lineage>
</organism>
<dbReference type="PROSITE" id="PS00107">
    <property type="entry name" value="PROTEIN_KINASE_ATP"/>
    <property type="match status" value="1"/>
</dbReference>
<keyword evidence="2" id="KW-0418">Kinase</keyword>
<comment type="caution">
    <text evidence="2">The sequence shown here is derived from an EMBL/GenBank/DDBJ whole genome shotgun (WGS) entry which is preliminary data.</text>
</comment>
<name>A0A176S7Y4_9GAMM</name>
<sequence>AAIEINRQRFALHNVKKYPIRQLLGAGGMGCVLLCENQDLLRNPEHKQVAVKCFWESHKGEPDEVFGEALKMHKIAGDSVPKPLDYGYADESNEERAFFVSEYLEGAIDGTVIHSDTTMGRGLTNFIFFGCAMNINITLIRIYPASRIFTRL</sequence>
<keyword evidence="3" id="KW-1185">Reference proteome</keyword>
<dbReference type="Proteomes" id="UP000076962">
    <property type="component" value="Unassembled WGS sequence"/>
</dbReference>
<feature type="non-terminal residue" evidence="2">
    <location>
        <position position="1"/>
    </location>
</feature>
<reference evidence="2 3" key="1">
    <citation type="submission" date="2016-05" db="EMBL/GenBank/DDBJ databases">
        <title>Single-cell genome of chain-forming Candidatus Thiomargarita nelsonii and comparison to other large sulfur-oxidizing bacteria.</title>
        <authorList>
            <person name="Winkel M."/>
            <person name="Salman V."/>
            <person name="Woyke T."/>
            <person name="Schulz-Vogt H."/>
            <person name="Richter M."/>
            <person name="Flood B."/>
            <person name="Bailey J."/>
            <person name="Amann R."/>
            <person name="Mussmann M."/>
        </authorList>
    </citation>
    <scope>NUCLEOTIDE SEQUENCE [LARGE SCALE GENOMIC DNA]</scope>
    <source>
        <strain evidence="2 3">THI036</strain>
    </source>
</reference>
<evidence type="ECO:0000313" key="2">
    <source>
        <dbReference type="EMBL" id="OAD24026.1"/>
    </source>
</evidence>
<dbReference type="AlphaFoldDB" id="A0A176S7Y4"/>
<accession>A0A176S7Y4</accession>
<dbReference type="GO" id="GO:0005524">
    <property type="term" value="F:ATP binding"/>
    <property type="evidence" value="ECO:0007669"/>
    <property type="project" value="UniProtKB-UniRule"/>
</dbReference>
<keyword evidence="2" id="KW-0808">Transferase</keyword>
<proteinExistence type="predicted"/>
<dbReference type="InterPro" id="IPR011009">
    <property type="entry name" value="Kinase-like_dom_sf"/>
</dbReference>
<protein>
    <submittedName>
        <fullName evidence="2">Serine/Threonine protein kinase</fullName>
    </submittedName>
</protein>
<dbReference type="SUPFAM" id="SSF56112">
    <property type="entry name" value="Protein kinase-like (PK-like)"/>
    <property type="match status" value="1"/>
</dbReference>
<keyword evidence="1" id="KW-0547">Nucleotide-binding</keyword>
<feature type="binding site" evidence="1">
    <location>
        <position position="52"/>
    </location>
    <ligand>
        <name>ATP</name>
        <dbReference type="ChEBI" id="CHEBI:30616"/>
    </ligand>
</feature>
<dbReference type="GO" id="GO:0004674">
    <property type="term" value="F:protein serine/threonine kinase activity"/>
    <property type="evidence" value="ECO:0007669"/>
    <property type="project" value="UniProtKB-KW"/>
</dbReference>
<keyword evidence="1" id="KW-0067">ATP-binding</keyword>
<dbReference type="InterPro" id="IPR017441">
    <property type="entry name" value="Protein_kinase_ATP_BS"/>
</dbReference>
<evidence type="ECO:0000256" key="1">
    <source>
        <dbReference type="PROSITE-ProRule" id="PRU10141"/>
    </source>
</evidence>